<sequence length="72" mass="8107">MRPRFRKRQPEQAFDFSSSRIGPVATSQAVTIGYWKLEIFSNGILLSARACVNPNEASFDHTDFDAAFPITQ</sequence>
<proteinExistence type="predicted"/>
<evidence type="ECO:0000313" key="1">
    <source>
        <dbReference type="EMBL" id="KAL0274543.1"/>
    </source>
</evidence>
<dbReference type="AlphaFoldDB" id="A0AAW2HY10"/>
<name>A0AAW2HY10_9NEOP</name>
<accession>A0AAW2HY10</accession>
<reference evidence="1" key="1">
    <citation type="journal article" date="2024" name="Gigascience">
        <title>Chromosome-level genome of the poultry shaft louse Menopon gallinae provides insight into the host-switching and adaptive evolution of parasitic lice.</title>
        <authorList>
            <person name="Xu Y."/>
            <person name="Ma L."/>
            <person name="Liu S."/>
            <person name="Liang Y."/>
            <person name="Liu Q."/>
            <person name="He Z."/>
            <person name="Tian L."/>
            <person name="Duan Y."/>
            <person name="Cai W."/>
            <person name="Li H."/>
            <person name="Song F."/>
        </authorList>
    </citation>
    <scope>NUCLEOTIDE SEQUENCE</scope>
    <source>
        <strain evidence="1">Cailab_2023a</strain>
    </source>
</reference>
<organism evidence="1">
    <name type="scientific">Menopon gallinae</name>
    <name type="common">poultry shaft louse</name>
    <dbReference type="NCBI Taxonomy" id="328185"/>
    <lineage>
        <taxon>Eukaryota</taxon>
        <taxon>Metazoa</taxon>
        <taxon>Ecdysozoa</taxon>
        <taxon>Arthropoda</taxon>
        <taxon>Hexapoda</taxon>
        <taxon>Insecta</taxon>
        <taxon>Pterygota</taxon>
        <taxon>Neoptera</taxon>
        <taxon>Paraneoptera</taxon>
        <taxon>Psocodea</taxon>
        <taxon>Troctomorpha</taxon>
        <taxon>Phthiraptera</taxon>
        <taxon>Amblycera</taxon>
        <taxon>Menoponidae</taxon>
        <taxon>Menopon</taxon>
    </lineage>
</organism>
<comment type="caution">
    <text evidence="1">The sequence shown here is derived from an EMBL/GenBank/DDBJ whole genome shotgun (WGS) entry which is preliminary data.</text>
</comment>
<dbReference type="EMBL" id="JARGDH010000002">
    <property type="protein sequence ID" value="KAL0274543.1"/>
    <property type="molecule type" value="Genomic_DNA"/>
</dbReference>
<protein>
    <submittedName>
        <fullName evidence="1">Uncharacterized protein</fullName>
    </submittedName>
</protein>
<gene>
    <name evidence="1" type="ORF">PYX00_002644</name>
</gene>